<dbReference type="KEGG" id="stir:DDW44_31230"/>
<keyword evidence="2" id="KW-0503">Monooxygenase</keyword>
<accession>A0A2S1T281</accession>
<organism evidence="3 4">
    <name type="scientific">Streptomyces tirandamycinicus</name>
    <dbReference type="NCBI Taxonomy" id="2174846"/>
    <lineage>
        <taxon>Bacteria</taxon>
        <taxon>Bacillati</taxon>
        <taxon>Actinomycetota</taxon>
        <taxon>Actinomycetes</taxon>
        <taxon>Kitasatosporales</taxon>
        <taxon>Streptomycetaceae</taxon>
        <taxon>Streptomyces</taxon>
    </lineage>
</organism>
<keyword evidence="2" id="KW-0349">Heme</keyword>
<dbReference type="AlphaFoldDB" id="A0A2S1T281"/>
<gene>
    <name evidence="3" type="ORF">DDW44_31230</name>
</gene>
<dbReference type="InterPro" id="IPR017972">
    <property type="entry name" value="Cyt_P450_CS"/>
</dbReference>
<dbReference type="PROSITE" id="PS00086">
    <property type="entry name" value="CYTOCHROME_P450"/>
    <property type="match status" value="1"/>
</dbReference>
<dbReference type="Proteomes" id="UP000244900">
    <property type="component" value="Chromosome"/>
</dbReference>
<keyword evidence="2" id="KW-0560">Oxidoreductase</keyword>
<dbReference type="PRINTS" id="PR00359">
    <property type="entry name" value="BP450"/>
</dbReference>
<dbReference type="GO" id="GO:0005506">
    <property type="term" value="F:iron ion binding"/>
    <property type="evidence" value="ECO:0007669"/>
    <property type="project" value="InterPro"/>
</dbReference>
<dbReference type="GO" id="GO:0020037">
    <property type="term" value="F:heme binding"/>
    <property type="evidence" value="ECO:0007669"/>
    <property type="project" value="InterPro"/>
</dbReference>
<dbReference type="SUPFAM" id="SSF48264">
    <property type="entry name" value="Cytochrome P450"/>
    <property type="match status" value="1"/>
</dbReference>
<reference evidence="3 4" key="1">
    <citation type="submission" date="2018-05" db="EMBL/GenBank/DDBJ databases">
        <title>Complete genome sequence of sponge-derived Streptomyces sp. HNM0039.</title>
        <authorList>
            <person name="Huang X."/>
            <person name="Zhou S."/>
        </authorList>
    </citation>
    <scope>NUCLEOTIDE SEQUENCE [LARGE SCALE GENOMIC DNA]</scope>
    <source>
        <strain evidence="3 4">HNM0039</strain>
    </source>
</reference>
<dbReference type="GO" id="GO:0036199">
    <property type="term" value="F:cholest-4-en-3-one 26-monooxygenase activity"/>
    <property type="evidence" value="ECO:0007669"/>
    <property type="project" value="TreeGrafter"/>
</dbReference>
<name>A0A2S1T281_9ACTN</name>
<dbReference type="PANTHER" id="PTHR46696">
    <property type="entry name" value="P450, PUTATIVE (EUROFUNG)-RELATED"/>
    <property type="match status" value="1"/>
</dbReference>
<dbReference type="PANTHER" id="PTHR46696:SF4">
    <property type="entry name" value="BIOTIN BIOSYNTHESIS CYTOCHROME P450"/>
    <property type="match status" value="1"/>
</dbReference>
<keyword evidence="2" id="KW-0408">Iron</keyword>
<dbReference type="GO" id="GO:0008395">
    <property type="term" value="F:steroid hydroxylase activity"/>
    <property type="evidence" value="ECO:0007669"/>
    <property type="project" value="TreeGrafter"/>
</dbReference>
<dbReference type="GO" id="GO:0006707">
    <property type="term" value="P:cholesterol catabolic process"/>
    <property type="evidence" value="ECO:0007669"/>
    <property type="project" value="TreeGrafter"/>
</dbReference>
<evidence type="ECO:0000313" key="3">
    <source>
        <dbReference type="EMBL" id="AWI32784.1"/>
    </source>
</evidence>
<comment type="similarity">
    <text evidence="1 2">Belongs to the cytochrome P450 family.</text>
</comment>
<proteinExistence type="inferred from homology"/>
<dbReference type="PRINTS" id="PR00385">
    <property type="entry name" value="P450"/>
</dbReference>
<dbReference type="EMBL" id="CP029188">
    <property type="protein sequence ID" value="AWI32784.1"/>
    <property type="molecule type" value="Genomic_DNA"/>
</dbReference>
<protein>
    <submittedName>
        <fullName evidence="3">Cytochrome P450</fullName>
    </submittedName>
</protein>
<sequence>MRPSPGTGNDQEDARGLVLRFLDGDVRADPYPLLNRIREAGPVWLGDGVVVLSSHAHCEAALHAAEDAPASAAGCPVSAARLRSAVDRAFPADAVTGLAPLVRSLVDDRLDSVATRGRLEAVSDLAHPVPMAVLSHLLGLPAGDAQWLHRRASALAPALDLGQAPTGAETSGDSAARRAETELAAYLAEAVADRRRRTGGDDLLSRLIRADEHGERLNDAEAVSAGLLLLASGYETTSALVSGGILALLRAPHEIDTLRRDPAHARHLVEETLRLDPPLQVVRRRAGTDLDLPGTRVPRGTVTVLLLAAAHRDPAVAASPDVFAPGGASPHLAFGAGPHHCPGAPLARLIARTVLVRFAQRALAPRFALGSPSYRPTAALRGLRALWVDADGFAPRDLPWQPPAA</sequence>
<keyword evidence="2" id="KW-0479">Metal-binding</keyword>
<dbReference type="Pfam" id="PF00067">
    <property type="entry name" value="p450"/>
    <property type="match status" value="1"/>
</dbReference>
<evidence type="ECO:0000256" key="1">
    <source>
        <dbReference type="ARBA" id="ARBA00010617"/>
    </source>
</evidence>
<dbReference type="InterPro" id="IPR036396">
    <property type="entry name" value="Cyt_P450_sf"/>
</dbReference>
<dbReference type="OrthoDB" id="4096540at2"/>
<evidence type="ECO:0000313" key="4">
    <source>
        <dbReference type="Proteomes" id="UP000244900"/>
    </source>
</evidence>
<dbReference type="Gene3D" id="1.10.630.10">
    <property type="entry name" value="Cytochrome P450"/>
    <property type="match status" value="1"/>
</dbReference>
<dbReference type="InterPro" id="IPR001128">
    <property type="entry name" value="Cyt_P450"/>
</dbReference>
<evidence type="ECO:0000256" key="2">
    <source>
        <dbReference type="RuleBase" id="RU000461"/>
    </source>
</evidence>
<dbReference type="InterPro" id="IPR002397">
    <property type="entry name" value="Cyt_P450_B"/>
</dbReference>
<keyword evidence="4" id="KW-1185">Reference proteome</keyword>